<proteinExistence type="predicted"/>
<accession>A0A9W8ACB7</accession>
<evidence type="ECO:0000256" key="1">
    <source>
        <dbReference type="SAM" id="MobiDB-lite"/>
    </source>
</evidence>
<evidence type="ECO:0000313" key="3">
    <source>
        <dbReference type="Proteomes" id="UP001150538"/>
    </source>
</evidence>
<feature type="compositionally biased region" description="Low complexity" evidence="1">
    <location>
        <begin position="195"/>
        <end position="205"/>
    </location>
</feature>
<organism evidence="2 3">
    <name type="scientific">Mycoemilia scoparia</name>
    <dbReference type="NCBI Taxonomy" id="417184"/>
    <lineage>
        <taxon>Eukaryota</taxon>
        <taxon>Fungi</taxon>
        <taxon>Fungi incertae sedis</taxon>
        <taxon>Zoopagomycota</taxon>
        <taxon>Kickxellomycotina</taxon>
        <taxon>Kickxellomycetes</taxon>
        <taxon>Kickxellales</taxon>
        <taxon>Kickxellaceae</taxon>
        <taxon>Mycoemilia</taxon>
    </lineage>
</organism>
<keyword evidence="3" id="KW-1185">Reference proteome</keyword>
<reference evidence="2" key="1">
    <citation type="submission" date="2022-07" db="EMBL/GenBank/DDBJ databases">
        <title>Phylogenomic reconstructions and comparative analyses of Kickxellomycotina fungi.</title>
        <authorList>
            <person name="Reynolds N.K."/>
            <person name="Stajich J.E."/>
            <person name="Barry K."/>
            <person name="Grigoriev I.V."/>
            <person name="Crous P."/>
            <person name="Smith M.E."/>
        </authorList>
    </citation>
    <scope>NUCLEOTIDE SEQUENCE</scope>
    <source>
        <strain evidence="2">NBRC 100468</strain>
    </source>
</reference>
<dbReference type="EMBL" id="JANBPU010000002">
    <property type="protein sequence ID" value="KAJ1922033.1"/>
    <property type="molecule type" value="Genomic_DNA"/>
</dbReference>
<protein>
    <submittedName>
        <fullName evidence="2">Uncharacterized protein</fullName>
    </submittedName>
</protein>
<gene>
    <name evidence="2" type="ORF">H4219_000380</name>
</gene>
<sequence length="291" mass="32174">MSVATADNVYSKEAISVVAREVLKAISTSLLPKIYSLSVASTKERIDFLGPKFNDSNVYDPREIDACIQWKDDDFGEFVRNMWAHANKDQDTESVETFDPILFKRFDKHALRCLVGVGKDGTGSGMYAMILELEDNRWYYFNALHTFSWSGEVKEWSETIAEANEKFNAKLAVGKQNKSLASATSGSEDNDSYWDNLGSSESGSSDNDDGDYWAEYDKKAPGGDSNDDVQASQARNIAPQRNSDINPNKTVVLDHIKTTLGSLAKLATSSGVSPEEFIDLASWAMEKSVAL</sequence>
<dbReference type="Proteomes" id="UP001150538">
    <property type="component" value="Unassembled WGS sequence"/>
</dbReference>
<evidence type="ECO:0000313" key="2">
    <source>
        <dbReference type="EMBL" id="KAJ1922033.1"/>
    </source>
</evidence>
<feature type="region of interest" description="Disordered" evidence="1">
    <location>
        <begin position="181"/>
        <end position="231"/>
    </location>
</feature>
<dbReference type="AlphaFoldDB" id="A0A9W8ACB7"/>
<comment type="caution">
    <text evidence="2">The sequence shown here is derived from an EMBL/GenBank/DDBJ whole genome shotgun (WGS) entry which is preliminary data.</text>
</comment>
<name>A0A9W8ACB7_9FUNG</name>
<dbReference type="OrthoDB" id="10618455at2759"/>